<protein>
    <submittedName>
        <fullName evidence="2">Uncharacterized protein</fullName>
    </submittedName>
</protein>
<dbReference type="Proteomes" id="UP000799324">
    <property type="component" value="Unassembled WGS sequence"/>
</dbReference>
<feature type="region of interest" description="Disordered" evidence="1">
    <location>
        <begin position="96"/>
        <end position="199"/>
    </location>
</feature>
<organism evidence="2 3">
    <name type="scientific">Lophiostoma macrostomum CBS 122681</name>
    <dbReference type="NCBI Taxonomy" id="1314788"/>
    <lineage>
        <taxon>Eukaryota</taxon>
        <taxon>Fungi</taxon>
        <taxon>Dikarya</taxon>
        <taxon>Ascomycota</taxon>
        <taxon>Pezizomycotina</taxon>
        <taxon>Dothideomycetes</taxon>
        <taxon>Pleosporomycetidae</taxon>
        <taxon>Pleosporales</taxon>
        <taxon>Lophiostomataceae</taxon>
        <taxon>Lophiostoma</taxon>
    </lineage>
</organism>
<feature type="compositionally biased region" description="Pro residues" evidence="1">
    <location>
        <begin position="96"/>
        <end position="109"/>
    </location>
</feature>
<feature type="compositionally biased region" description="Polar residues" evidence="1">
    <location>
        <begin position="158"/>
        <end position="179"/>
    </location>
</feature>
<evidence type="ECO:0000313" key="3">
    <source>
        <dbReference type="Proteomes" id="UP000799324"/>
    </source>
</evidence>
<sequence length="273" mass="30457">MCGRKPADLARQPLKAIRYEETIPVWEGNPERVPVPHIHNSVNGPPPPEGSVRVRKHISSANPSTGHQAAGNAAKYRQRRVPSAGTQDVVCIPTAPPITPPTKSLPPIPTSAQRIPKSPECVSSNRPLPYRYPTPPMRTEDMNRTIRPGGRLNDQRRCAQTSRPRLVGQQSVEAAQESRQAPAMMNPRTAVPRKAPVPTRSTYDAVKDMECILKGQSKKIEVVELRNVAARRQVTYARHPTPLPQPCYPELSRVTIQKRREAGQRYFQMSDSR</sequence>
<keyword evidence="3" id="KW-1185">Reference proteome</keyword>
<dbReference type="EMBL" id="MU004544">
    <property type="protein sequence ID" value="KAF2648331.1"/>
    <property type="molecule type" value="Genomic_DNA"/>
</dbReference>
<gene>
    <name evidence="2" type="ORF">K491DRAFT_250593</name>
</gene>
<name>A0A6A6SMU7_9PLEO</name>
<dbReference type="AlphaFoldDB" id="A0A6A6SMU7"/>
<evidence type="ECO:0000313" key="2">
    <source>
        <dbReference type="EMBL" id="KAF2648331.1"/>
    </source>
</evidence>
<proteinExistence type="predicted"/>
<accession>A0A6A6SMU7</accession>
<reference evidence="2" key="1">
    <citation type="journal article" date="2020" name="Stud. Mycol.">
        <title>101 Dothideomycetes genomes: a test case for predicting lifestyles and emergence of pathogens.</title>
        <authorList>
            <person name="Haridas S."/>
            <person name="Albert R."/>
            <person name="Binder M."/>
            <person name="Bloem J."/>
            <person name="Labutti K."/>
            <person name="Salamov A."/>
            <person name="Andreopoulos B."/>
            <person name="Baker S."/>
            <person name="Barry K."/>
            <person name="Bills G."/>
            <person name="Bluhm B."/>
            <person name="Cannon C."/>
            <person name="Castanera R."/>
            <person name="Culley D."/>
            <person name="Daum C."/>
            <person name="Ezra D."/>
            <person name="Gonzalez J."/>
            <person name="Henrissat B."/>
            <person name="Kuo A."/>
            <person name="Liang C."/>
            <person name="Lipzen A."/>
            <person name="Lutzoni F."/>
            <person name="Magnuson J."/>
            <person name="Mondo S."/>
            <person name="Nolan M."/>
            <person name="Ohm R."/>
            <person name="Pangilinan J."/>
            <person name="Park H.-J."/>
            <person name="Ramirez L."/>
            <person name="Alfaro M."/>
            <person name="Sun H."/>
            <person name="Tritt A."/>
            <person name="Yoshinaga Y."/>
            <person name="Zwiers L.-H."/>
            <person name="Turgeon B."/>
            <person name="Goodwin S."/>
            <person name="Spatafora J."/>
            <person name="Crous P."/>
            <person name="Grigoriev I."/>
        </authorList>
    </citation>
    <scope>NUCLEOTIDE SEQUENCE</scope>
    <source>
        <strain evidence="2">CBS 122681</strain>
    </source>
</reference>
<evidence type="ECO:0000256" key="1">
    <source>
        <dbReference type="SAM" id="MobiDB-lite"/>
    </source>
</evidence>